<dbReference type="Proteomes" id="UP000198970">
    <property type="component" value="Chromosome I"/>
</dbReference>
<sequence>MEQWEEVFKGMIPRGKYQVLLENGEENGLLVRLESKNNSVYINFGAVSAFRMLDEGIVLDNLFEESQIQKYKREDFANVIYKLENGEFGKFVKTIGGDLCEYLGLKHFVIITMNYIIEIITRWEPQINMKK</sequence>
<protein>
    <submittedName>
        <fullName evidence="1">Uncharacterized protein</fullName>
    </submittedName>
</protein>
<dbReference type="EMBL" id="LT630003">
    <property type="protein sequence ID" value="SEU03367.1"/>
    <property type="molecule type" value="Genomic_DNA"/>
</dbReference>
<reference evidence="1 2" key="1">
    <citation type="submission" date="2016-10" db="EMBL/GenBank/DDBJ databases">
        <authorList>
            <person name="Varghese N."/>
            <person name="Submissions S."/>
        </authorList>
    </citation>
    <scope>NUCLEOTIDE SEQUENCE [LARGE SCALE GENOMIC DNA]</scope>
    <source>
        <strain evidence="1 2">ATCC 19403</strain>
    </source>
</reference>
<organism evidence="1 2">
    <name type="scientific">Lacrimispora sphenoides JCM 1415</name>
    <dbReference type="NCBI Taxonomy" id="1297793"/>
    <lineage>
        <taxon>Bacteria</taxon>
        <taxon>Bacillati</taxon>
        <taxon>Bacillota</taxon>
        <taxon>Clostridia</taxon>
        <taxon>Lachnospirales</taxon>
        <taxon>Lachnospiraceae</taxon>
        <taxon>Lacrimispora</taxon>
    </lineage>
</organism>
<gene>
    <name evidence="1" type="ORF">SAMN02745906_4185</name>
</gene>
<evidence type="ECO:0000313" key="2">
    <source>
        <dbReference type="Proteomes" id="UP000198970"/>
    </source>
</evidence>
<keyword evidence="2" id="KW-1185">Reference proteome</keyword>
<evidence type="ECO:0000313" key="1">
    <source>
        <dbReference type="EMBL" id="SEU03367.1"/>
    </source>
</evidence>
<name>A0ABY1CGQ0_9FIRM</name>
<proteinExistence type="predicted"/>
<dbReference type="RefSeq" id="WP_054792188.1">
    <property type="nucleotide sequence ID" value="NZ_LT630003.1"/>
</dbReference>
<accession>A0ABY1CGQ0</accession>